<accession>A0A6G0SWY2</accession>
<sequence>MDLYSLISCMDNFRKDSYDKGSGDGSLSLKSLRHCRSFSYCTIRREKKDEFLGYLYDAIKKEKHNVTTFLRLDEAPSCLVSHMENVNEQLNALPEADTKLEHDRKRYKKEMKRMAMINRKRSDRMDQLLRMHQPIDVIYLTTEGRRRVVPLVENASVDVVPEFGWEIREI</sequence>
<dbReference type="EMBL" id="VYZN01001120">
    <property type="protein sequence ID" value="KAE9522464.1"/>
    <property type="molecule type" value="Genomic_DNA"/>
</dbReference>
<protein>
    <submittedName>
        <fullName evidence="1">Uncharacterized protein</fullName>
    </submittedName>
</protein>
<dbReference type="Proteomes" id="UP000475862">
    <property type="component" value="Unassembled WGS sequence"/>
</dbReference>
<proteinExistence type="predicted"/>
<dbReference type="AlphaFoldDB" id="A0A6G0SWY2"/>
<gene>
    <name evidence="1" type="ORF">AGLY_017125</name>
</gene>
<organism evidence="1 2">
    <name type="scientific">Aphis glycines</name>
    <name type="common">Soybean aphid</name>
    <dbReference type="NCBI Taxonomy" id="307491"/>
    <lineage>
        <taxon>Eukaryota</taxon>
        <taxon>Metazoa</taxon>
        <taxon>Ecdysozoa</taxon>
        <taxon>Arthropoda</taxon>
        <taxon>Hexapoda</taxon>
        <taxon>Insecta</taxon>
        <taxon>Pterygota</taxon>
        <taxon>Neoptera</taxon>
        <taxon>Paraneoptera</taxon>
        <taxon>Hemiptera</taxon>
        <taxon>Sternorrhyncha</taxon>
        <taxon>Aphidomorpha</taxon>
        <taxon>Aphidoidea</taxon>
        <taxon>Aphididae</taxon>
        <taxon>Aphidini</taxon>
        <taxon>Aphis</taxon>
        <taxon>Aphis</taxon>
    </lineage>
</organism>
<evidence type="ECO:0000313" key="2">
    <source>
        <dbReference type="Proteomes" id="UP000475862"/>
    </source>
</evidence>
<comment type="caution">
    <text evidence="1">The sequence shown here is derived from an EMBL/GenBank/DDBJ whole genome shotgun (WGS) entry which is preliminary data.</text>
</comment>
<evidence type="ECO:0000313" key="1">
    <source>
        <dbReference type="EMBL" id="KAE9522464.1"/>
    </source>
</evidence>
<keyword evidence="2" id="KW-1185">Reference proteome</keyword>
<name>A0A6G0SWY2_APHGL</name>
<reference evidence="1 2" key="1">
    <citation type="submission" date="2019-08" db="EMBL/GenBank/DDBJ databases">
        <title>The genome of the soybean aphid Biotype 1, its phylome, world population structure and adaptation to the North American continent.</title>
        <authorList>
            <person name="Giordano R."/>
            <person name="Donthu R.K."/>
            <person name="Hernandez A.G."/>
            <person name="Wright C.L."/>
            <person name="Zimin A.V."/>
        </authorList>
    </citation>
    <scope>NUCLEOTIDE SEQUENCE [LARGE SCALE GENOMIC DNA]</scope>
    <source>
        <tissue evidence="1">Whole aphids</tissue>
    </source>
</reference>